<keyword evidence="6" id="KW-0853">WD repeat</keyword>
<organism evidence="14 15">
    <name type="scientific">Daphnia galeata</name>
    <dbReference type="NCBI Taxonomy" id="27404"/>
    <lineage>
        <taxon>Eukaryota</taxon>
        <taxon>Metazoa</taxon>
        <taxon>Ecdysozoa</taxon>
        <taxon>Arthropoda</taxon>
        <taxon>Crustacea</taxon>
        <taxon>Branchiopoda</taxon>
        <taxon>Diplostraca</taxon>
        <taxon>Cladocera</taxon>
        <taxon>Anomopoda</taxon>
        <taxon>Daphniidae</taxon>
        <taxon>Daphnia</taxon>
    </lineage>
</organism>
<keyword evidence="8" id="KW-0970">Cilium biogenesis/degradation</keyword>
<comment type="caution">
    <text evidence="14">The sequence shown here is derived from an EMBL/GenBank/DDBJ whole genome shotgun (WGS) entry which is preliminary data.</text>
</comment>
<dbReference type="GO" id="GO:0045184">
    <property type="term" value="P:establishment of protein localization"/>
    <property type="evidence" value="ECO:0007669"/>
    <property type="project" value="TreeGrafter"/>
</dbReference>
<reference evidence="14" key="1">
    <citation type="submission" date="2021-11" db="EMBL/GenBank/DDBJ databases">
        <authorList>
            <person name="Schell T."/>
        </authorList>
    </citation>
    <scope>NUCLEOTIDE SEQUENCE</scope>
    <source>
        <strain evidence="14">M5</strain>
    </source>
</reference>
<evidence type="ECO:0000256" key="2">
    <source>
        <dbReference type="ARBA" id="ARBA00004430"/>
    </source>
</evidence>
<evidence type="ECO:0000256" key="12">
    <source>
        <dbReference type="ARBA" id="ARBA00023273"/>
    </source>
</evidence>
<dbReference type="GO" id="GO:0044782">
    <property type="term" value="P:cilium organization"/>
    <property type="evidence" value="ECO:0007669"/>
    <property type="project" value="TreeGrafter"/>
</dbReference>
<dbReference type="PANTHER" id="PTHR13667">
    <property type="entry name" value="HOMOLOC-13"/>
    <property type="match status" value="1"/>
</dbReference>
<keyword evidence="5" id="KW-0963">Cytoplasm</keyword>
<evidence type="ECO:0000256" key="8">
    <source>
        <dbReference type="ARBA" id="ARBA00022794"/>
    </source>
</evidence>
<evidence type="ECO:0000256" key="3">
    <source>
        <dbReference type="ARBA" id="ARBA00006059"/>
    </source>
</evidence>
<gene>
    <name evidence="14" type="ORF">DGAL_LOCUS5098</name>
</gene>
<evidence type="ECO:0000256" key="6">
    <source>
        <dbReference type="ARBA" id="ARBA00022574"/>
    </source>
</evidence>
<dbReference type="GO" id="GO:0005886">
    <property type="term" value="C:plasma membrane"/>
    <property type="evidence" value="ECO:0007669"/>
    <property type="project" value="UniProtKB-SubCell"/>
</dbReference>
<proteinExistence type="inferred from homology"/>
<keyword evidence="15" id="KW-1185">Reference proteome</keyword>
<evidence type="ECO:0000313" key="15">
    <source>
        <dbReference type="Proteomes" id="UP000789390"/>
    </source>
</evidence>
<feature type="region of interest" description="Disordered" evidence="13">
    <location>
        <begin position="632"/>
        <end position="681"/>
    </location>
</feature>
<feature type="compositionally biased region" description="Low complexity" evidence="13">
    <location>
        <begin position="633"/>
        <end position="681"/>
    </location>
</feature>
<evidence type="ECO:0000256" key="5">
    <source>
        <dbReference type="ARBA" id="ARBA00022490"/>
    </source>
</evidence>
<keyword evidence="7" id="KW-0677">Repeat</keyword>
<evidence type="ECO:0000313" key="14">
    <source>
        <dbReference type="EMBL" id="CAH0102655.1"/>
    </source>
</evidence>
<comment type="subcellular location">
    <subcellularLocation>
        <location evidence="1">Cell membrane</location>
    </subcellularLocation>
    <subcellularLocation>
        <location evidence="2">Cytoplasm</location>
        <location evidence="2">Cytoskeleton</location>
        <location evidence="2">Cilium axoneme</location>
    </subcellularLocation>
</comment>
<dbReference type="GO" id="GO:0007399">
    <property type="term" value="P:nervous system development"/>
    <property type="evidence" value="ECO:0007669"/>
    <property type="project" value="TreeGrafter"/>
</dbReference>
<evidence type="ECO:0000256" key="13">
    <source>
        <dbReference type="SAM" id="MobiDB-lite"/>
    </source>
</evidence>
<dbReference type="SUPFAM" id="SSF50978">
    <property type="entry name" value="WD40 repeat-like"/>
    <property type="match status" value="1"/>
</dbReference>
<dbReference type="AlphaFoldDB" id="A0A8J2WIA9"/>
<evidence type="ECO:0000256" key="9">
    <source>
        <dbReference type="ARBA" id="ARBA00023069"/>
    </source>
</evidence>
<dbReference type="InterPro" id="IPR024511">
    <property type="entry name" value="Frtz"/>
</dbReference>
<dbReference type="Pfam" id="PF11768">
    <property type="entry name" value="Frtz"/>
    <property type="match status" value="2"/>
</dbReference>
<dbReference type="OrthoDB" id="10013020at2759"/>
<dbReference type="InterPro" id="IPR036322">
    <property type="entry name" value="WD40_repeat_dom_sf"/>
</dbReference>
<evidence type="ECO:0008006" key="16">
    <source>
        <dbReference type="Google" id="ProtNLM"/>
    </source>
</evidence>
<comment type="similarity">
    <text evidence="3">Belongs to the WD repeat fritz family.</text>
</comment>
<evidence type="ECO:0000256" key="11">
    <source>
        <dbReference type="ARBA" id="ARBA00023212"/>
    </source>
</evidence>
<evidence type="ECO:0000256" key="1">
    <source>
        <dbReference type="ARBA" id="ARBA00004236"/>
    </source>
</evidence>
<accession>A0A8J2WIA9</accession>
<keyword evidence="10" id="KW-0472">Membrane</keyword>
<keyword evidence="11" id="KW-0206">Cytoskeleton</keyword>
<keyword evidence="12" id="KW-0966">Cell projection</keyword>
<keyword evidence="4" id="KW-1003">Cell membrane</keyword>
<dbReference type="Proteomes" id="UP000789390">
    <property type="component" value="Unassembled WGS sequence"/>
</dbReference>
<dbReference type="GO" id="GO:0097541">
    <property type="term" value="C:axonemal basal plate"/>
    <property type="evidence" value="ECO:0007669"/>
    <property type="project" value="TreeGrafter"/>
</dbReference>
<protein>
    <recommendedName>
        <fullName evidence="16">WD repeat-containing protein</fullName>
    </recommendedName>
</protein>
<evidence type="ECO:0000256" key="10">
    <source>
        <dbReference type="ARBA" id="ARBA00023136"/>
    </source>
</evidence>
<sequence>MATQQLSAHFWTLRDDVIIPDCDLGAFKYQQNKDGDLLSGPYGQLKRSFCQSRDKVSTPRNKRPARLRDSLIEFEDLLAHHVIAHVGWSVLDFGLGLVVFSNGCIVHLTVDLHQTDVIEIVIDKSLEGKLLADIVGVCSSPELLVIAHGIPHLTIIATNQPVFNTVRPSPLNQCNVTVNSVQLPGPGTRRQERKITFAPNNNSICVWWEREGGELFAWAPVVRAEDRANILIYSTTSELIACHYTEHNPFSVEFSKDSAQLRVAELLSSAKGRLSVHYTVFSVQQPFKPIQRRLLRIPALPRCHSHSPDEQILLLGCVDASIISWDVTKDTITTIKSSFIPFHLSWHGESAFFTVCGERGQLQCWDRALSPLLLRLHRGTDGSPVLHLQQYLRHQPSVLALKWAAVPHHLSNIRDPAVHNTVMPQIRLKSMRSIRKKSRSPGVRDTAQYRCNTNRTAAQYLLVCFERGPIVCLQFLTSCWPGGCSLDSLSICTEYLLWQQLEAAVQHLLSLKWTNVRSFYEEDVLLSCLVKVVNGLLHQPNPVADNLLERVITNLLGAVRGDDALAEPVFDTARRCCRAMFRRGRLQLAAVYALRVQDPDLLVELVLHARKAGDEALVSQATTILDCVRDGFTSTSSSSTRSSRSSSYSSSSSSDTSESCSTCDESHSANNDSSVQLSNLNLDDNNEDQVHVISFGVV</sequence>
<dbReference type="EMBL" id="CAKKLH010000090">
    <property type="protein sequence ID" value="CAH0102655.1"/>
    <property type="molecule type" value="Genomic_DNA"/>
</dbReference>
<dbReference type="PANTHER" id="PTHR13667:SF5">
    <property type="entry name" value="WD REPEAT-CONTAINING AND PLANAR CELL POLARITY EFFECTOR PROTEIN FRITZ HOMOLOG"/>
    <property type="match status" value="1"/>
</dbReference>
<keyword evidence="9" id="KW-0969">Cilium</keyword>
<evidence type="ECO:0000256" key="4">
    <source>
        <dbReference type="ARBA" id="ARBA00022475"/>
    </source>
</evidence>
<name>A0A8J2WIA9_9CRUS</name>
<evidence type="ECO:0000256" key="7">
    <source>
        <dbReference type="ARBA" id="ARBA00022737"/>
    </source>
</evidence>